<name>A0A396JBN2_MEDTR</name>
<dbReference type="EMBL" id="PSQE01000002">
    <property type="protein sequence ID" value="RHN74464.1"/>
    <property type="molecule type" value="Genomic_DNA"/>
</dbReference>
<evidence type="ECO:0000313" key="1">
    <source>
        <dbReference type="EMBL" id="RHN74464.1"/>
    </source>
</evidence>
<dbReference type="Proteomes" id="UP000265566">
    <property type="component" value="Chromosome 2"/>
</dbReference>
<reference evidence="1" key="1">
    <citation type="journal article" date="2018" name="Nat. Plants">
        <title>Whole-genome landscape of Medicago truncatula symbiotic genes.</title>
        <authorList>
            <person name="Pecrix Y."/>
            <person name="Gamas P."/>
            <person name="Carrere S."/>
        </authorList>
    </citation>
    <scope>NUCLEOTIDE SEQUENCE</scope>
    <source>
        <tissue evidence="1">Leaves</tissue>
    </source>
</reference>
<proteinExistence type="predicted"/>
<comment type="caution">
    <text evidence="1">The sequence shown here is derived from an EMBL/GenBank/DDBJ whole genome shotgun (WGS) entry which is preliminary data.</text>
</comment>
<gene>
    <name evidence="1" type="ORF">MtrunA17_Chr2g0310701</name>
</gene>
<protein>
    <submittedName>
        <fullName evidence="1">Uncharacterized protein</fullName>
    </submittedName>
</protein>
<dbReference type="Gramene" id="rna10543">
    <property type="protein sequence ID" value="RHN74464.1"/>
    <property type="gene ID" value="gene10543"/>
</dbReference>
<organism evidence="1">
    <name type="scientific">Medicago truncatula</name>
    <name type="common">Barrel medic</name>
    <name type="synonym">Medicago tribuloides</name>
    <dbReference type="NCBI Taxonomy" id="3880"/>
    <lineage>
        <taxon>Eukaryota</taxon>
        <taxon>Viridiplantae</taxon>
        <taxon>Streptophyta</taxon>
        <taxon>Embryophyta</taxon>
        <taxon>Tracheophyta</taxon>
        <taxon>Spermatophyta</taxon>
        <taxon>Magnoliopsida</taxon>
        <taxon>eudicotyledons</taxon>
        <taxon>Gunneridae</taxon>
        <taxon>Pentapetalae</taxon>
        <taxon>rosids</taxon>
        <taxon>fabids</taxon>
        <taxon>Fabales</taxon>
        <taxon>Fabaceae</taxon>
        <taxon>Papilionoideae</taxon>
        <taxon>50 kb inversion clade</taxon>
        <taxon>NPAAA clade</taxon>
        <taxon>Hologalegina</taxon>
        <taxon>IRL clade</taxon>
        <taxon>Trifolieae</taxon>
        <taxon>Medicago</taxon>
    </lineage>
</organism>
<dbReference type="AlphaFoldDB" id="A0A396JBN2"/>
<sequence length="66" mass="7661">MHVFVDDDVDQYMKDSVEIAKKNPDTTNDTTSTQRVQPIATQQEDFVPETQLKQPPLWLSLRIDDQ</sequence>
<accession>A0A396JBN2</accession>